<feature type="transmembrane region" description="Helical" evidence="7">
    <location>
        <begin position="51"/>
        <end position="69"/>
    </location>
</feature>
<keyword evidence="3" id="KW-0762">Sugar transport</keyword>
<keyword evidence="4 7" id="KW-0812">Transmembrane</keyword>
<accession>A0A507E9Z1</accession>
<evidence type="ECO:0000256" key="5">
    <source>
        <dbReference type="ARBA" id="ARBA00022989"/>
    </source>
</evidence>
<dbReference type="EMBL" id="QEAQ01000014">
    <property type="protein sequence ID" value="TPX60551.1"/>
    <property type="molecule type" value="Genomic_DNA"/>
</dbReference>
<dbReference type="PANTHER" id="PTHR10778:SF4">
    <property type="entry name" value="NUCLEOTIDE SUGAR TRANSPORTER SLC35B4"/>
    <property type="match status" value="1"/>
</dbReference>
<comment type="caution">
    <text evidence="8">The sequence shown here is derived from an EMBL/GenBank/DDBJ whole genome shotgun (WGS) entry which is preliminary data.</text>
</comment>
<dbReference type="AlphaFoldDB" id="A0A507E9Z1"/>
<evidence type="ECO:0000256" key="2">
    <source>
        <dbReference type="ARBA" id="ARBA00022448"/>
    </source>
</evidence>
<dbReference type="Pfam" id="PF08449">
    <property type="entry name" value="UAA"/>
    <property type="match status" value="1"/>
</dbReference>
<dbReference type="InterPro" id="IPR013657">
    <property type="entry name" value="SCL35B1-4/HUT1"/>
</dbReference>
<feature type="transmembrane region" description="Helical" evidence="7">
    <location>
        <begin position="27"/>
        <end position="44"/>
    </location>
</feature>
<evidence type="ECO:0000256" key="7">
    <source>
        <dbReference type="SAM" id="Phobius"/>
    </source>
</evidence>
<keyword evidence="6 7" id="KW-0472">Membrane</keyword>
<keyword evidence="2" id="KW-0813">Transport</keyword>
<feature type="transmembrane region" description="Helical" evidence="7">
    <location>
        <begin position="89"/>
        <end position="109"/>
    </location>
</feature>
<evidence type="ECO:0008006" key="10">
    <source>
        <dbReference type="Google" id="ProtNLM"/>
    </source>
</evidence>
<dbReference type="STRING" id="109895.A0A507E9Z1"/>
<dbReference type="Proteomes" id="UP000318582">
    <property type="component" value="Unassembled WGS sequence"/>
</dbReference>
<feature type="transmembrane region" description="Helical" evidence="7">
    <location>
        <begin position="121"/>
        <end position="140"/>
    </location>
</feature>
<evidence type="ECO:0000256" key="3">
    <source>
        <dbReference type="ARBA" id="ARBA00022597"/>
    </source>
</evidence>
<feature type="transmembrane region" description="Helical" evidence="7">
    <location>
        <begin position="245"/>
        <end position="262"/>
    </location>
</feature>
<gene>
    <name evidence="8" type="ORF">PhCBS80983_g01707</name>
</gene>
<evidence type="ECO:0000313" key="8">
    <source>
        <dbReference type="EMBL" id="TPX60551.1"/>
    </source>
</evidence>
<dbReference type="GO" id="GO:0005462">
    <property type="term" value="F:UDP-N-acetylglucosamine transmembrane transporter activity"/>
    <property type="evidence" value="ECO:0007669"/>
    <property type="project" value="TreeGrafter"/>
</dbReference>
<dbReference type="PANTHER" id="PTHR10778">
    <property type="entry name" value="SOLUTE CARRIER FAMILY 35 MEMBER B"/>
    <property type="match status" value="1"/>
</dbReference>
<sequence>MVALFWTVSVLNNYALGFRISMPLHIIFRSMGLFVSMAISWGFFGKSFSRAQVFGVVLVSVGVVAATYSSSAPTDDRNASDATSPFIEWLLGLSILFVALVLSCFLGQFQQVTYTKFGPAWQEALFYTHFLGMPAFLLFYGDLKHQFHEYNNSPLISFQDALAPIRSYLPQNMWQMTSLSPWNGVKIPVMWLYLALNVMTQYVCISGVHRLSSVASAVTLNLILSVRKFVSLVVSIVLFDSEFTAGHWFGTAAVFLGTAIYTKSSNSSSKPKKS</sequence>
<comment type="subcellular location">
    <subcellularLocation>
        <location evidence="1">Endomembrane system</location>
        <topology evidence="1">Multi-pass membrane protein</topology>
    </subcellularLocation>
</comment>
<name>A0A507E9Z1_9FUNG</name>
<evidence type="ECO:0000256" key="1">
    <source>
        <dbReference type="ARBA" id="ARBA00004127"/>
    </source>
</evidence>
<dbReference type="GO" id="GO:0000139">
    <property type="term" value="C:Golgi membrane"/>
    <property type="evidence" value="ECO:0007669"/>
    <property type="project" value="TreeGrafter"/>
</dbReference>
<feature type="transmembrane region" description="Helical" evidence="7">
    <location>
        <begin position="220"/>
        <end position="239"/>
    </location>
</feature>
<keyword evidence="9" id="KW-1185">Reference proteome</keyword>
<reference evidence="8 9" key="1">
    <citation type="journal article" date="2019" name="Sci. Rep.">
        <title>Comparative genomics of chytrid fungi reveal insights into the obligate biotrophic and pathogenic lifestyle of Synchytrium endobioticum.</title>
        <authorList>
            <person name="van de Vossenberg B.T.L.H."/>
            <person name="Warris S."/>
            <person name="Nguyen H.D.T."/>
            <person name="van Gent-Pelzer M.P.E."/>
            <person name="Joly D.L."/>
            <person name="van de Geest H.C."/>
            <person name="Bonants P.J.M."/>
            <person name="Smith D.S."/>
            <person name="Levesque C.A."/>
            <person name="van der Lee T.A.J."/>
        </authorList>
    </citation>
    <scope>NUCLEOTIDE SEQUENCE [LARGE SCALE GENOMIC DNA]</scope>
    <source>
        <strain evidence="8 9">CBS 809.83</strain>
    </source>
</reference>
<proteinExistence type="predicted"/>
<organism evidence="8 9">
    <name type="scientific">Powellomyces hirtus</name>
    <dbReference type="NCBI Taxonomy" id="109895"/>
    <lineage>
        <taxon>Eukaryota</taxon>
        <taxon>Fungi</taxon>
        <taxon>Fungi incertae sedis</taxon>
        <taxon>Chytridiomycota</taxon>
        <taxon>Chytridiomycota incertae sedis</taxon>
        <taxon>Chytridiomycetes</taxon>
        <taxon>Spizellomycetales</taxon>
        <taxon>Powellomycetaceae</taxon>
        <taxon>Powellomyces</taxon>
    </lineage>
</organism>
<evidence type="ECO:0000256" key="4">
    <source>
        <dbReference type="ARBA" id="ARBA00022692"/>
    </source>
</evidence>
<dbReference type="GO" id="GO:0005464">
    <property type="term" value="F:UDP-xylose transmembrane transporter activity"/>
    <property type="evidence" value="ECO:0007669"/>
    <property type="project" value="TreeGrafter"/>
</dbReference>
<dbReference type="GO" id="GO:0005789">
    <property type="term" value="C:endoplasmic reticulum membrane"/>
    <property type="evidence" value="ECO:0007669"/>
    <property type="project" value="TreeGrafter"/>
</dbReference>
<keyword evidence="5 7" id="KW-1133">Transmembrane helix</keyword>
<dbReference type="SUPFAM" id="SSF103481">
    <property type="entry name" value="Multidrug resistance efflux transporter EmrE"/>
    <property type="match status" value="1"/>
</dbReference>
<protein>
    <recommendedName>
        <fullName evidence="10">Sugar phosphate transporter domain-containing protein</fullName>
    </recommendedName>
</protein>
<evidence type="ECO:0000256" key="6">
    <source>
        <dbReference type="ARBA" id="ARBA00023136"/>
    </source>
</evidence>
<feature type="transmembrane region" description="Helical" evidence="7">
    <location>
        <begin position="190"/>
        <end position="208"/>
    </location>
</feature>
<dbReference type="InterPro" id="IPR037185">
    <property type="entry name" value="EmrE-like"/>
</dbReference>
<evidence type="ECO:0000313" key="9">
    <source>
        <dbReference type="Proteomes" id="UP000318582"/>
    </source>
</evidence>